<gene>
    <name evidence="7" type="ORF">NSCAC_1227</name>
</gene>
<comment type="subcellular location">
    <subcellularLocation>
        <location evidence="1">Cell membrane</location>
        <topology evidence="1">Multi-pass membrane protein</topology>
    </subcellularLocation>
</comment>
<dbReference type="GO" id="GO:0005886">
    <property type="term" value="C:plasma membrane"/>
    <property type="evidence" value="ECO:0007669"/>
    <property type="project" value="UniProtKB-SubCell"/>
</dbReference>
<evidence type="ECO:0000256" key="4">
    <source>
        <dbReference type="ARBA" id="ARBA00022989"/>
    </source>
</evidence>
<dbReference type="InterPro" id="IPR022791">
    <property type="entry name" value="L-PG_synthase/AglD"/>
</dbReference>
<protein>
    <submittedName>
        <fullName evidence="7">Uncharacterized protein</fullName>
    </submittedName>
</protein>
<feature type="transmembrane region" description="Helical" evidence="6">
    <location>
        <begin position="153"/>
        <end position="172"/>
    </location>
</feature>
<feature type="transmembrane region" description="Helical" evidence="6">
    <location>
        <begin position="45"/>
        <end position="67"/>
    </location>
</feature>
<feature type="transmembrane region" description="Helical" evidence="6">
    <location>
        <begin position="292"/>
        <end position="318"/>
    </location>
</feature>
<dbReference type="RefSeq" id="WP_197743934.1">
    <property type="nucleotide sequence ID" value="NZ_LR778175.1"/>
</dbReference>
<keyword evidence="8" id="KW-1185">Reference proteome</keyword>
<evidence type="ECO:0000256" key="5">
    <source>
        <dbReference type="ARBA" id="ARBA00023136"/>
    </source>
</evidence>
<keyword evidence="2" id="KW-1003">Cell membrane</keyword>
<dbReference type="KEGG" id="ntg:NSCAC_1227"/>
<evidence type="ECO:0000256" key="1">
    <source>
        <dbReference type="ARBA" id="ARBA00004651"/>
    </source>
</evidence>
<reference evidence="7 8" key="1">
    <citation type="submission" date="2020-03" db="EMBL/GenBank/DDBJ databases">
        <authorList>
            <person name="Picone N."/>
        </authorList>
    </citation>
    <scope>NUCLEOTIDE SEQUENCE [LARGE SCALE GENOMIC DNA]</scope>
    <source>
        <strain evidence="7">NSCAC1</strain>
    </source>
</reference>
<dbReference type="Proteomes" id="UP000516072">
    <property type="component" value="Chromosome"/>
</dbReference>
<evidence type="ECO:0000256" key="6">
    <source>
        <dbReference type="SAM" id="Phobius"/>
    </source>
</evidence>
<evidence type="ECO:0000313" key="8">
    <source>
        <dbReference type="Proteomes" id="UP000516072"/>
    </source>
</evidence>
<dbReference type="AlphaFoldDB" id="A0A7G1QAB0"/>
<accession>A0A7G1QAB0</accession>
<name>A0A7G1QAB0_9GAMM</name>
<keyword evidence="3 6" id="KW-0812">Transmembrane</keyword>
<sequence>MKYKYLLLSWSKALMVPRRILLVLISLALLITVFGLSDIFRVLERWQLLQISTIFIVFLCALLYLILKGWQFGHLIAISGLKVCWRPCGFAFAIGEISLTLPLGVYSENYILQKTQGISFSDSAASTTVMLALEIVMLILLLGIIPIPNWPQVQIASLGGILLCSIVLFLTKDTNFLVNIVKKYITRDGWIGTIALEIYYFLSRLRLISQPSVLLSNLFITIVYMLVLMFAFYQIGVDMNATSFCFNQAIIIYSFGLLIAMSFGSLLSQFGILELSGATAAQAWGIDLQDGLAILLWFRLLWTISVWTVCFSVIFYLWGELGRKIMKDN</sequence>
<feature type="transmembrane region" description="Helical" evidence="6">
    <location>
        <begin position="249"/>
        <end position="272"/>
    </location>
</feature>
<dbReference type="Pfam" id="PF03706">
    <property type="entry name" value="LPG_synthase_TM"/>
    <property type="match status" value="1"/>
</dbReference>
<evidence type="ECO:0000256" key="2">
    <source>
        <dbReference type="ARBA" id="ARBA00022475"/>
    </source>
</evidence>
<keyword evidence="5 6" id="KW-0472">Membrane</keyword>
<evidence type="ECO:0000313" key="7">
    <source>
        <dbReference type="EMBL" id="CAB1276549.1"/>
    </source>
</evidence>
<feature type="transmembrane region" description="Helical" evidence="6">
    <location>
        <begin position="184"/>
        <end position="202"/>
    </location>
</feature>
<feature type="transmembrane region" description="Helical" evidence="6">
    <location>
        <begin position="124"/>
        <end position="147"/>
    </location>
</feature>
<keyword evidence="4 6" id="KW-1133">Transmembrane helix</keyword>
<dbReference type="EMBL" id="LR778175">
    <property type="protein sequence ID" value="CAB1276549.1"/>
    <property type="molecule type" value="Genomic_DNA"/>
</dbReference>
<organism evidence="7 8">
    <name type="scientific">Candidatus Nitrosacidococcus tergens</name>
    <dbReference type="NCBI Taxonomy" id="553981"/>
    <lineage>
        <taxon>Bacteria</taxon>
        <taxon>Pseudomonadati</taxon>
        <taxon>Pseudomonadota</taxon>
        <taxon>Gammaproteobacteria</taxon>
        <taxon>Chromatiales</taxon>
        <taxon>Chromatiaceae</taxon>
        <taxon>Candidatus Nitrosacidococcus</taxon>
    </lineage>
</organism>
<feature type="transmembrane region" description="Helical" evidence="6">
    <location>
        <begin position="214"/>
        <end position="237"/>
    </location>
</feature>
<proteinExistence type="predicted"/>
<evidence type="ECO:0000256" key="3">
    <source>
        <dbReference type="ARBA" id="ARBA00022692"/>
    </source>
</evidence>